<protein>
    <recommendedName>
        <fullName evidence="8">Zn(2)-C6 fungal-type domain-containing protein</fullName>
    </recommendedName>
</protein>
<comment type="caution">
    <text evidence="9">The sequence shown here is derived from an EMBL/GenBank/DDBJ whole genome shotgun (WGS) entry which is preliminary data.</text>
</comment>
<dbReference type="RefSeq" id="XP_022492308.1">
    <property type="nucleotide sequence ID" value="XM_022627846.1"/>
</dbReference>
<dbReference type="Gene3D" id="4.10.240.10">
    <property type="entry name" value="Zn(2)-C6 fungal-type DNA-binding domain"/>
    <property type="match status" value="1"/>
</dbReference>
<dbReference type="GO" id="GO:0003677">
    <property type="term" value="F:DNA binding"/>
    <property type="evidence" value="ECO:0007669"/>
    <property type="project" value="UniProtKB-KW"/>
</dbReference>
<evidence type="ECO:0000256" key="2">
    <source>
        <dbReference type="ARBA" id="ARBA00022833"/>
    </source>
</evidence>
<dbReference type="PANTHER" id="PTHR31779">
    <property type="entry name" value="2-NITROPROPANE DIOXYGENASE FAMILY, PUTATIVE (AFU_ORTHOLOGUE AFUA_2G17430)-RELATED"/>
    <property type="match status" value="1"/>
</dbReference>
<evidence type="ECO:0000256" key="5">
    <source>
        <dbReference type="ARBA" id="ARBA00023163"/>
    </source>
</evidence>
<evidence type="ECO:0000256" key="1">
    <source>
        <dbReference type="ARBA" id="ARBA00022723"/>
    </source>
</evidence>
<dbReference type="InterPro" id="IPR052478">
    <property type="entry name" value="Metabolite_Synth_Reg"/>
</dbReference>
<dbReference type="SMART" id="SM00066">
    <property type="entry name" value="GAL4"/>
    <property type="match status" value="1"/>
</dbReference>
<feature type="compositionally biased region" description="Low complexity" evidence="7">
    <location>
        <begin position="608"/>
        <end position="629"/>
    </location>
</feature>
<feature type="region of interest" description="Disordered" evidence="7">
    <location>
        <begin position="608"/>
        <end position="635"/>
    </location>
</feature>
<dbReference type="Pfam" id="PF04082">
    <property type="entry name" value="Fungal_trans"/>
    <property type="match status" value="1"/>
</dbReference>
<dbReference type="GO" id="GO:0008270">
    <property type="term" value="F:zinc ion binding"/>
    <property type="evidence" value="ECO:0007669"/>
    <property type="project" value="InterPro"/>
</dbReference>
<feature type="region of interest" description="Disordered" evidence="7">
    <location>
        <begin position="295"/>
        <end position="326"/>
    </location>
</feature>
<dbReference type="Proteomes" id="UP000177622">
    <property type="component" value="Unassembled WGS sequence"/>
</dbReference>
<feature type="region of interest" description="Disordered" evidence="7">
    <location>
        <begin position="359"/>
        <end position="390"/>
    </location>
</feature>
<evidence type="ECO:0000256" key="4">
    <source>
        <dbReference type="ARBA" id="ARBA00023125"/>
    </source>
</evidence>
<feature type="compositionally biased region" description="Low complexity" evidence="7">
    <location>
        <begin position="360"/>
        <end position="379"/>
    </location>
</feature>
<dbReference type="InterPro" id="IPR001138">
    <property type="entry name" value="Zn2Cys6_DnaBD"/>
</dbReference>
<evidence type="ECO:0000259" key="8">
    <source>
        <dbReference type="PROSITE" id="PS50048"/>
    </source>
</evidence>
<gene>
    <name evidence="9" type="ORF">PENARI_c002G10346</name>
</gene>
<keyword evidence="3" id="KW-0805">Transcription regulation</keyword>
<dbReference type="Pfam" id="PF00172">
    <property type="entry name" value="Zn_clus"/>
    <property type="match status" value="1"/>
</dbReference>
<dbReference type="SUPFAM" id="SSF57701">
    <property type="entry name" value="Zn2/Cys6 DNA-binding domain"/>
    <property type="match status" value="1"/>
</dbReference>
<reference evidence="9 10" key="1">
    <citation type="journal article" date="2016" name="Sci. Rep.">
        <title>Penicillium arizonense, a new, genome sequenced fungal species, reveals a high chemical diversity in secreted metabolites.</title>
        <authorList>
            <person name="Grijseels S."/>
            <person name="Nielsen J.C."/>
            <person name="Randelovic M."/>
            <person name="Nielsen J."/>
            <person name="Nielsen K.F."/>
            <person name="Workman M."/>
            <person name="Frisvad J.C."/>
        </authorList>
    </citation>
    <scope>NUCLEOTIDE SEQUENCE [LARGE SCALE GENOMIC DNA]</scope>
    <source>
        <strain evidence="9 10">CBS 141311</strain>
    </source>
</reference>
<name>A0A1F5LVC2_PENAI</name>
<dbReference type="CDD" id="cd12148">
    <property type="entry name" value="fungal_TF_MHR"/>
    <property type="match status" value="1"/>
</dbReference>
<dbReference type="GeneID" id="34572580"/>
<dbReference type="OrthoDB" id="9986881at2759"/>
<dbReference type="EMBL" id="LXJU01000002">
    <property type="protein sequence ID" value="OGE56881.1"/>
    <property type="molecule type" value="Genomic_DNA"/>
</dbReference>
<sequence>MSESTPRKRSRLACTSCQSRKRKCSGGHPCSTCAQTGGECQYSARKKRARSHSLYRARLSLDERPDGWPNSLPDPSAASSATQSSAIHGDSDVTHSMANSGAAFVRKLGLRVDPARAPRLHLFAWNVGERRMAPTVSSSLPSLRTTASAPTTITNIVSPEEMRRLATIYFEKVDLCYAFLDRKKVFTGITKRWESSPSPIDTEHPYDAVLCGVAAFGYLFSRREIISQELRLIETARNILDKSVLAAETPSVDTVTGWVLRAAYLRMTASPHAAWMASCTLMHLIEAAGLHLQTPDPETAGLLPTSPAETHTSSDSTDTQSSNDPETRRRLFGMARHLNTWTSFDLGRSRVILHGATALSQPSTSTPTPVHPHSQTQTQIQAPAPNQTRRNHPRADLFHLLPLSESLDPTNTPDLHTALKQVLSLTYTEPSLILVQSNLMLCIYRRLRAQSTSQSPSPSQSTSTSTIPPNLLSKILTLASRSLRAAREMVAQACPWHQVANVPFQVVCSLLAIDNRPALALLGDAMRTLREVMAAYDTASMREAYSTAYLLVALHQRRKEDDTRALAEVLRVNASDVGWVDGDGFEGGGGGSGDIGGDVVVDQGNGHGQQIQQIGSSTQNPTQNQNQNQALDESVAPVSDAEFSWLGGLMIDMPSLQNFDLDQFLMTDVPWPLPEMGI</sequence>
<keyword evidence="1" id="KW-0479">Metal-binding</keyword>
<dbReference type="GO" id="GO:0006351">
    <property type="term" value="P:DNA-templated transcription"/>
    <property type="evidence" value="ECO:0007669"/>
    <property type="project" value="InterPro"/>
</dbReference>
<dbReference type="CDD" id="cd00067">
    <property type="entry name" value="GAL4"/>
    <property type="match status" value="1"/>
</dbReference>
<keyword evidence="5" id="KW-0804">Transcription</keyword>
<evidence type="ECO:0000256" key="3">
    <source>
        <dbReference type="ARBA" id="ARBA00023015"/>
    </source>
</evidence>
<dbReference type="InterPro" id="IPR007219">
    <property type="entry name" value="XnlR_reg_dom"/>
</dbReference>
<keyword evidence="6" id="KW-0539">Nucleus</keyword>
<proteinExistence type="predicted"/>
<evidence type="ECO:0000256" key="6">
    <source>
        <dbReference type="ARBA" id="ARBA00023242"/>
    </source>
</evidence>
<evidence type="ECO:0000256" key="7">
    <source>
        <dbReference type="SAM" id="MobiDB-lite"/>
    </source>
</evidence>
<evidence type="ECO:0000313" key="10">
    <source>
        <dbReference type="Proteomes" id="UP000177622"/>
    </source>
</evidence>
<accession>A0A1F5LVC2</accession>
<keyword evidence="10" id="KW-1185">Reference proteome</keyword>
<dbReference type="PANTHER" id="PTHR31779:SF5">
    <property type="entry name" value="ZN(II)2CYS6 TRANSCRIPTION FACTOR (EUROFUNG)"/>
    <property type="match status" value="1"/>
</dbReference>
<dbReference type="InterPro" id="IPR036864">
    <property type="entry name" value="Zn2-C6_fun-type_DNA-bd_sf"/>
</dbReference>
<dbReference type="PROSITE" id="PS50048">
    <property type="entry name" value="ZN2_CY6_FUNGAL_2"/>
    <property type="match status" value="1"/>
</dbReference>
<dbReference type="GO" id="GO:0009410">
    <property type="term" value="P:response to xenobiotic stimulus"/>
    <property type="evidence" value="ECO:0007669"/>
    <property type="project" value="TreeGrafter"/>
</dbReference>
<dbReference type="AlphaFoldDB" id="A0A1F5LVC2"/>
<keyword evidence="4" id="KW-0238">DNA-binding</keyword>
<feature type="region of interest" description="Disordered" evidence="7">
    <location>
        <begin position="62"/>
        <end position="93"/>
    </location>
</feature>
<feature type="domain" description="Zn(2)-C6 fungal-type" evidence="8">
    <location>
        <begin position="13"/>
        <end position="42"/>
    </location>
</feature>
<dbReference type="GO" id="GO:0000981">
    <property type="term" value="F:DNA-binding transcription factor activity, RNA polymerase II-specific"/>
    <property type="evidence" value="ECO:0007669"/>
    <property type="project" value="InterPro"/>
</dbReference>
<evidence type="ECO:0000313" key="9">
    <source>
        <dbReference type="EMBL" id="OGE56881.1"/>
    </source>
</evidence>
<feature type="compositionally biased region" description="Low complexity" evidence="7">
    <location>
        <begin position="76"/>
        <end position="86"/>
    </location>
</feature>
<keyword evidence="2" id="KW-0862">Zinc</keyword>
<organism evidence="9 10">
    <name type="scientific">Penicillium arizonense</name>
    <dbReference type="NCBI Taxonomy" id="1835702"/>
    <lineage>
        <taxon>Eukaryota</taxon>
        <taxon>Fungi</taxon>
        <taxon>Dikarya</taxon>
        <taxon>Ascomycota</taxon>
        <taxon>Pezizomycotina</taxon>
        <taxon>Eurotiomycetes</taxon>
        <taxon>Eurotiomycetidae</taxon>
        <taxon>Eurotiales</taxon>
        <taxon>Aspergillaceae</taxon>
        <taxon>Penicillium</taxon>
    </lineage>
</organism>
<feature type="compositionally biased region" description="Low complexity" evidence="7">
    <location>
        <begin position="313"/>
        <end position="324"/>
    </location>
</feature>